<dbReference type="GO" id="GO:0033617">
    <property type="term" value="P:mitochondrial respiratory chain complex IV assembly"/>
    <property type="evidence" value="ECO:0007669"/>
    <property type="project" value="TreeGrafter"/>
</dbReference>
<protein>
    <recommendedName>
        <fullName evidence="6">SURF1-like protein</fullName>
    </recommendedName>
</protein>
<dbReference type="Proteomes" id="UP001497644">
    <property type="component" value="Chromosome 5"/>
</dbReference>
<gene>
    <name evidence="7" type="ORF">LPLAT_LOCUS9695</name>
</gene>
<proteinExistence type="inferred from homology"/>
<sequence length="295" mass="34171">MNLTAVKIFGGARAARYALDKQAHVLLQARCKSKITTRKAIETNRYQRSEDSIGLYGYCLLSVPIATFALGTWQIKRWRWKLDLIENLRHRTAAEPIDLPIDLDELKHKEYYCVKIKGKFLYEKEFLMGPRSLILDGEAVSEKASGIFSRKSSTGYYVITPFKLEDRDLTIMVNRGWIPRSHRTSFKMENKLTDSMEIIGVIRETEKRPTFVPENAPEKGVWHFRDLDAMAKVAEAEPVYIELLSKYSTPQGPIAGQTRVTLRNEHISYIITWYGLFVSTGYMWFRYFVQKLPLV</sequence>
<dbReference type="PANTHER" id="PTHR23427:SF2">
    <property type="entry name" value="SURFEIT LOCUS PROTEIN 1"/>
    <property type="match status" value="1"/>
</dbReference>
<keyword evidence="6" id="KW-0496">Mitochondrion</keyword>
<comment type="function">
    <text evidence="6">Probably involved in the biogenesis of the COX complex.</text>
</comment>
<keyword evidence="6" id="KW-0999">Mitochondrion inner membrane</keyword>
<evidence type="ECO:0000256" key="4">
    <source>
        <dbReference type="ARBA" id="ARBA00022989"/>
    </source>
</evidence>
<dbReference type="InterPro" id="IPR002994">
    <property type="entry name" value="Surf1/Shy1"/>
</dbReference>
<dbReference type="AlphaFoldDB" id="A0AAV2NU53"/>
<comment type="subcellular location">
    <subcellularLocation>
        <location evidence="1">Membrane</location>
    </subcellularLocation>
    <subcellularLocation>
        <location evidence="6">Mitochondrion inner membrane</location>
        <topology evidence="6">Multi-pass membrane protein</topology>
    </subcellularLocation>
</comment>
<evidence type="ECO:0000256" key="6">
    <source>
        <dbReference type="RuleBase" id="RU363076"/>
    </source>
</evidence>
<feature type="transmembrane region" description="Helical" evidence="6">
    <location>
        <begin position="53"/>
        <end position="73"/>
    </location>
</feature>
<dbReference type="GO" id="GO:0005743">
    <property type="term" value="C:mitochondrial inner membrane"/>
    <property type="evidence" value="ECO:0007669"/>
    <property type="project" value="UniProtKB-SubCell"/>
</dbReference>
<dbReference type="PANTHER" id="PTHR23427">
    <property type="entry name" value="SURFEIT LOCUS PROTEIN"/>
    <property type="match status" value="1"/>
</dbReference>
<dbReference type="InterPro" id="IPR045214">
    <property type="entry name" value="Surf1/Surf4"/>
</dbReference>
<evidence type="ECO:0000256" key="2">
    <source>
        <dbReference type="ARBA" id="ARBA00007165"/>
    </source>
</evidence>
<dbReference type="Pfam" id="PF02104">
    <property type="entry name" value="SURF1"/>
    <property type="match status" value="1"/>
</dbReference>
<dbReference type="EMBL" id="OZ034828">
    <property type="protein sequence ID" value="CAL1683961.1"/>
    <property type="molecule type" value="Genomic_DNA"/>
</dbReference>
<feature type="transmembrane region" description="Helical" evidence="6">
    <location>
        <begin position="267"/>
        <end position="285"/>
    </location>
</feature>
<reference evidence="7" key="1">
    <citation type="submission" date="2024-04" db="EMBL/GenBank/DDBJ databases">
        <authorList>
            <consortium name="Molecular Ecology Group"/>
        </authorList>
    </citation>
    <scope>NUCLEOTIDE SEQUENCE</scope>
</reference>
<keyword evidence="8" id="KW-1185">Reference proteome</keyword>
<accession>A0AAV2NU53</accession>
<evidence type="ECO:0000256" key="3">
    <source>
        <dbReference type="ARBA" id="ARBA00022692"/>
    </source>
</evidence>
<name>A0AAV2NU53_9HYME</name>
<keyword evidence="5 6" id="KW-0472">Membrane</keyword>
<evidence type="ECO:0000256" key="5">
    <source>
        <dbReference type="ARBA" id="ARBA00023136"/>
    </source>
</evidence>
<dbReference type="CDD" id="cd06662">
    <property type="entry name" value="SURF1"/>
    <property type="match status" value="1"/>
</dbReference>
<evidence type="ECO:0000313" key="7">
    <source>
        <dbReference type="EMBL" id="CAL1683961.1"/>
    </source>
</evidence>
<evidence type="ECO:0000256" key="1">
    <source>
        <dbReference type="ARBA" id="ARBA00004370"/>
    </source>
</evidence>
<keyword evidence="3 6" id="KW-0812">Transmembrane</keyword>
<organism evidence="7 8">
    <name type="scientific">Lasius platythorax</name>
    <dbReference type="NCBI Taxonomy" id="488582"/>
    <lineage>
        <taxon>Eukaryota</taxon>
        <taxon>Metazoa</taxon>
        <taxon>Ecdysozoa</taxon>
        <taxon>Arthropoda</taxon>
        <taxon>Hexapoda</taxon>
        <taxon>Insecta</taxon>
        <taxon>Pterygota</taxon>
        <taxon>Neoptera</taxon>
        <taxon>Endopterygota</taxon>
        <taxon>Hymenoptera</taxon>
        <taxon>Apocrita</taxon>
        <taxon>Aculeata</taxon>
        <taxon>Formicoidea</taxon>
        <taxon>Formicidae</taxon>
        <taxon>Formicinae</taxon>
        <taxon>Lasius</taxon>
        <taxon>Lasius</taxon>
    </lineage>
</organism>
<keyword evidence="4 6" id="KW-1133">Transmembrane helix</keyword>
<comment type="similarity">
    <text evidence="2 6">Belongs to the SURF1 family.</text>
</comment>
<dbReference type="PROSITE" id="PS50895">
    <property type="entry name" value="SURF1"/>
    <property type="match status" value="1"/>
</dbReference>
<evidence type="ECO:0000313" key="8">
    <source>
        <dbReference type="Proteomes" id="UP001497644"/>
    </source>
</evidence>